<dbReference type="Proteomes" id="UP000597613">
    <property type="component" value="Unassembled WGS sequence"/>
</dbReference>
<evidence type="ECO:0000256" key="1">
    <source>
        <dbReference type="SAM" id="SignalP"/>
    </source>
</evidence>
<sequence length="239" mass="25646">MSTGEWIVLKRVGPAVAAMGLLATAAASATIWSPVGLQCTAVTTWACAEAKTCKRREGEAKESYSFDLVAKTYQAPHDRGAITAFETDDGGFMTFLLSGGPRYVHKNVDAGDPMTSFLYMSSMDMRELRCNARYAPDASAVASGASRSLTGHYHLLGVMETGSELLLRPDQSFVWFMSYGAADQAAEGKWRVDGDAVLLEAGTGPGAAAEPAFRQLRLLIDHGALLLNGTDKGRYERHA</sequence>
<protein>
    <submittedName>
        <fullName evidence="2">Uncharacterized protein</fullName>
    </submittedName>
</protein>
<evidence type="ECO:0000313" key="3">
    <source>
        <dbReference type="Proteomes" id="UP000597613"/>
    </source>
</evidence>
<feature type="chain" id="PRO_5047209339" evidence="1">
    <location>
        <begin position="30"/>
        <end position="239"/>
    </location>
</feature>
<dbReference type="RefSeq" id="WP_187503154.1">
    <property type="nucleotide sequence ID" value="NZ_CP162536.1"/>
</dbReference>
<proteinExistence type="predicted"/>
<reference evidence="2 3" key="1">
    <citation type="submission" date="2020-08" db="EMBL/GenBank/DDBJ databases">
        <title>Putative novel bacterial strains isolated from necrotic wheat leaf tissues caused by Xanthomonas translucens.</title>
        <authorList>
            <person name="Tambong J.T."/>
        </authorList>
    </citation>
    <scope>NUCLEOTIDE SEQUENCE [LARGE SCALE GENOMIC DNA]</scope>
    <source>
        <strain evidence="3">DOAB 1063</strain>
    </source>
</reference>
<evidence type="ECO:0000313" key="2">
    <source>
        <dbReference type="EMBL" id="MBC3941396.1"/>
    </source>
</evidence>
<gene>
    <name evidence="2" type="ORF">H8S47_06800</name>
</gene>
<comment type="caution">
    <text evidence="2">The sequence shown here is derived from an EMBL/GenBank/DDBJ whole genome shotgun (WGS) entry which is preliminary data.</text>
</comment>
<keyword evidence="1" id="KW-0732">Signal</keyword>
<organism evidence="2 3">
    <name type="scientific">Sphingomonas albertensis</name>
    <dbReference type="NCBI Taxonomy" id="2762591"/>
    <lineage>
        <taxon>Bacteria</taxon>
        <taxon>Pseudomonadati</taxon>
        <taxon>Pseudomonadota</taxon>
        <taxon>Alphaproteobacteria</taxon>
        <taxon>Sphingomonadales</taxon>
        <taxon>Sphingomonadaceae</taxon>
        <taxon>Sphingomonas</taxon>
    </lineage>
</organism>
<name>A0ABR7ALQ8_9SPHN</name>
<keyword evidence="3" id="KW-1185">Reference proteome</keyword>
<dbReference type="EMBL" id="JACONT010000010">
    <property type="protein sequence ID" value="MBC3941396.1"/>
    <property type="molecule type" value="Genomic_DNA"/>
</dbReference>
<feature type="signal peptide" evidence="1">
    <location>
        <begin position="1"/>
        <end position="29"/>
    </location>
</feature>
<accession>A0ABR7ALQ8</accession>